<dbReference type="PANTHER" id="PTHR48079:SF6">
    <property type="entry name" value="NAD(P)-BINDING DOMAIN-CONTAINING PROTEIN-RELATED"/>
    <property type="match status" value="1"/>
</dbReference>
<organism evidence="3 4">
    <name type="scientific">Penicillium arizonense</name>
    <dbReference type="NCBI Taxonomy" id="1835702"/>
    <lineage>
        <taxon>Eukaryota</taxon>
        <taxon>Fungi</taxon>
        <taxon>Dikarya</taxon>
        <taxon>Ascomycota</taxon>
        <taxon>Pezizomycotina</taxon>
        <taxon>Eurotiomycetes</taxon>
        <taxon>Eurotiomycetidae</taxon>
        <taxon>Eurotiales</taxon>
        <taxon>Aspergillaceae</taxon>
        <taxon>Penicillium</taxon>
    </lineage>
</organism>
<protein>
    <recommendedName>
        <fullName evidence="5">NmrA-like domain-containing protein</fullName>
    </recommendedName>
</protein>
<name>A0A1F5L1V7_PENAI</name>
<keyword evidence="4" id="KW-1185">Reference proteome</keyword>
<dbReference type="Proteomes" id="UP000177622">
    <property type="component" value="Unassembled WGS sequence"/>
</dbReference>
<dbReference type="GO" id="GO:0006694">
    <property type="term" value="P:steroid biosynthetic process"/>
    <property type="evidence" value="ECO:0007669"/>
    <property type="project" value="InterPro"/>
</dbReference>
<evidence type="ECO:0000313" key="3">
    <source>
        <dbReference type="EMBL" id="OGE47194.1"/>
    </source>
</evidence>
<dbReference type="SUPFAM" id="SSF51735">
    <property type="entry name" value="NAD(P)-binding Rossmann-fold domains"/>
    <property type="match status" value="1"/>
</dbReference>
<comment type="caution">
    <text evidence="3">The sequence shown here is derived from an EMBL/GenBank/DDBJ whole genome shotgun (WGS) entry which is preliminary data.</text>
</comment>
<dbReference type="InterPro" id="IPR051783">
    <property type="entry name" value="NAD(P)-dependent_oxidoreduct"/>
</dbReference>
<dbReference type="RefSeq" id="XP_022482656.1">
    <property type="nucleotide sequence ID" value="XM_022637496.1"/>
</dbReference>
<dbReference type="EMBL" id="LXJU01000056">
    <property type="protein sequence ID" value="OGE47194.1"/>
    <property type="molecule type" value="Genomic_DNA"/>
</dbReference>
<dbReference type="InterPro" id="IPR001509">
    <property type="entry name" value="Epimerase_deHydtase"/>
</dbReference>
<feature type="domain" description="NAD-dependent epimerase/dehydratase" evidence="2">
    <location>
        <begin position="121"/>
        <end position="203"/>
    </location>
</feature>
<dbReference type="GO" id="GO:0004029">
    <property type="term" value="F:aldehyde dehydrogenase (NAD+) activity"/>
    <property type="evidence" value="ECO:0007669"/>
    <property type="project" value="TreeGrafter"/>
</dbReference>
<evidence type="ECO:0000259" key="2">
    <source>
        <dbReference type="Pfam" id="PF01370"/>
    </source>
</evidence>
<reference evidence="3 4" key="1">
    <citation type="journal article" date="2016" name="Sci. Rep.">
        <title>Penicillium arizonense, a new, genome sequenced fungal species, reveals a high chemical diversity in secreted metabolites.</title>
        <authorList>
            <person name="Grijseels S."/>
            <person name="Nielsen J.C."/>
            <person name="Randelovic M."/>
            <person name="Nielsen J."/>
            <person name="Nielsen K.F."/>
            <person name="Workman M."/>
            <person name="Frisvad J.C."/>
        </authorList>
    </citation>
    <scope>NUCLEOTIDE SEQUENCE [LARGE SCALE GENOMIC DNA]</scope>
    <source>
        <strain evidence="3 4">CBS 141311</strain>
    </source>
</reference>
<accession>A0A1F5L1V7</accession>
<evidence type="ECO:0000259" key="1">
    <source>
        <dbReference type="Pfam" id="PF01073"/>
    </source>
</evidence>
<dbReference type="InterPro" id="IPR002225">
    <property type="entry name" value="3Beta_OHSteriod_DH/Estase"/>
</dbReference>
<dbReference type="GO" id="GO:0005737">
    <property type="term" value="C:cytoplasm"/>
    <property type="evidence" value="ECO:0007669"/>
    <property type="project" value="TreeGrafter"/>
</dbReference>
<feature type="domain" description="3-beta hydroxysteroid dehydrogenase/isomerase" evidence="1">
    <location>
        <begin position="8"/>
        <end position="84"/>
    </location>
</feature>
<dbReference type="GeneID" id="34582230"/>
<dbReference type="InterPro" id="IPR036291">
    <property type="entry name" value="NAD(P)-bd_dom_sf"/>
</dbReference>
<proteinExistence type="predicted"/>
<dbReference type="Pfam" id="PF01073">
    <property type="entry name" value="3Beta_HSD"/>
    <property type="match status" value="1"/>
</dbReference>
<dbReference type="Pfam" id="PF01370">
    <property type="entry name" value="Epimerase"/>
    <property type="match status" value="1"/>
</dbReference>
<evidence type="ECO:0008006" key="5">
    <source>
        <dbReference type="Google" id="ProtNLM"/>
    </source>
</evidence>
<dbReference type="OrthoDB" id="10262413at2759"/>
<dbReference type="GO" id="GO:0016616">
    <property type="term" value="F:oxidoreductase activity, acting on the CH-OH group of donors, NAD or NADP as acceptor"/>
    <property type="evidence" value="ECO:0007669"/>
    <property type="project" value="InterPro"/>
</dbReference>
<gene>
    <name evidence="3" type="ORF">PENARI_c056G09552</name>
</gene>
<dbReference type="AlphaFoldDB" id="A0A1F5L1V7"/>
<sequence length="322" mass="35393">MAKAKILLTGATGYIGGCVLNTLLNSKLTAVQASAITCILRSEEKASELEKRGVNVFFFKDLDETDILAEAAGENDVVIHTASGFHTLSARALILGLAQRKQRTGRKVYYIHKRDHAVPYAQRSSDIVATEVGLEVGVNTYILMMPTIYGIDTNPSFESGHTRSLIRAALKLGKVPVVGEGTGVWNHVHIQDASRCYEMLLNRILLGQWVPSGKEGIFFVEAGEHTLRELFQRIADAGVKLGALQTRDFESLSLSEAARHLGNGWNLVTEIAWASNSRVTGEKLRELGWKPSKTRADFEDHAAADWEAMLLSEKKLMDSCPV</sequence>
<dbReference type="STRING" id="1835702.A0A1F5L1V7"/>
<evidence type="ECO:0000313" key="4">
    <source>
        <dbReference type="Proteomes" id="UP000177622"/>
    </source>
</evidence>
<dbReference type="Gene3D" id="3.40.50.720">
    <property type="entry name" value="NAD(P)-binding Rossmann-like Domain"/>
    <property type="match status" value="2"/>
</dbReference>
<dbReference type="PANTHER" id="PTHR48079">
    <property type="entry name" value="PROTEIN YEEZ"/>
    <property type="match status" value="1"/>
</dbReference>